<reference evidence="1" key="1">
    <citation type="submission" date="2020-05" db="EMBL/GenBank/DDBJ databases">
        <title>Mycena genomes resolve the evolution of fungal bioluminescence.</title>
        <authorList>
            <person name="Tsai I.J."/>
        </authorList>
    </citation>
    <scope>NUCLEOTIDE SEQUENCE</scope>
    <source>
        <strain evidence="1">160909Yilan</strain>
    </source>
</reference>
<proteinExistence type="predicted"/>
<dbReference type="EMBL" id="JACAZH010000005">
    <property type="protein sequence ID" value="KAF7367523.1"/>
    <property type="molecule type" value="Genomic_DNA"/>
</dbReference>
<organism evidence="1 2">
    <name type="scientific">Mycena sanguinolenta</name>
    <dbReference type="NCBI Taxonomy" id="230812"/>
    <lineage>
        <taxon>Eukaryota</taxon>
        <taxon>Fungi</taxon>
        <taxon>Dikarya</taxon>
        <taxon>Basidiomycota</taxon>
        <taxon>Agaricomycotina</taxon>
        <taxon>Agaricomycetes</taxon>
        <taxon>Agaricomycetidae</taxon>
        <taxon>Agaricales</taxon>
        <taxon>Marasmiineae</taxon>
        <taxon>Mycenaceae</taxon>
        <taxon>Mycena</taxon>
    </lineage>
</organism>
<accession>A0A8H6YW51</accession>
<gene>
    <name evidence="1" type="ORF">MSAN_00815300</name>
</gene>
<comment type="caution">
    <text evidence="1">The sequence shown here is derived from an EMBL/GenBank/DDBJ whole genome shotgun (WGS) entry which is preliminary data.</text>
</comment>
<keyword evidence="2" id="KW-1185">Reference proteome</keyword>
<dbReference type="OrthoDB" id="14911at2759"/>
<evidence type="ECO:0000313" key="2">
    <source>
        <dbReference type="Proteomes" id="UP000623467"/>
    </source>
</evidence>
<dbReference type="Proteomes" id="UP000623467">
    <property type="component" value="Unassembled WGS sequence"/>
</dbReference>
<name>A0A8H6YW51_9AGAR</name>
<sequence length="242" mass="26637">MRCSSASERVSAGDRDLEGETLVSSVKIKVNQDGVADISGIPALALANIVIEATCAPASIKNKYFPETPIISTIIVTPPPAEGPAIDHNDDTDMMDAEMNGELYRVSCFAATLRRKLFCEHPGLIELQMVGGRDPIHLCAPLPRPTPTKRALSTTASSRTVLRLYARAVAYHRAQEPQDLYRAAPWKAYKNYVPKVKTGHFVLGVPLERVEKQLAEDFFIDETEFVQGANREGLNPTLPIYM</sequence>
<dbReference type="AlphaFoldDB" id="A0A8H6YW51"/>
<protein>
    <submittedName>
        <fullName evidence="1">Phospholipase</fullName>
    </submittedName>
</protein>
<evidence type="ECO:0000313" key="1">
    <source>
        <dbReference type="EMBL" id="KAF7367523.1"/>
    </source>
</evidence>